<reference evidence="3" key="2">
    <citation type="submission" date="2022-03" db="EMBL/GenBank/DDBJ databases">
        <title>Genome Encyclopedia of Bacteria and Archaea VI: Functional Genomics of Type Strains.</title>
        <authorList>
            <person name="Whitman W."/>
        </authorList>
    </citation>
    <scope>NUCLEOTIDE SEQUENCE</scope>
    <source>
        <strain evidence="3">HSC-15S17</strain>
    </source>
</reference>
<dbReference type="GO" id="GO:0045892">
    <property type="term" value="P:negative regulation of DNA-templated transcription"/>
    <property type="evidence" value="ECO:0007669"/>
    <property type="project" value="TreeGrafter"/>
</dbReference>
<evidence type="ECO:0000313" key="5">
    <source>
        <dbReference type="Proteomes" id="UP001162889"/>
    </source>
</evidence>
<dbReference type="InterPro" id="IPR050679">
    <property type="entry name" value="Bact_HTH_transcr_reg"/>
</dbReference>
<dbReference type="Proteomes" id="UP001155901">
    <property type="component" value="Unassembled WGS sequence"/>
</dbReference>
<keyword evidence="3" id="KW-0238">DNA-binding</keyword>
<dbReference type="PANTHER" id="PTHR44846">
    <property type="entry name" value="MANNOSYL-D-GLYCERATE TRANSPORT/METABOLISM SYSTEM REPRESSOR MNGR-RELATED"/>
    <property type="match status" value="1"/>
</dbReference>
<feature type="domain" description="UbiC transcription regulator-associated" evidence="1">
    <location>
        <begin position="64"/>
        <end position="143"/>
    </location>
</feature>
<evidence type="ECO:0000313" key="2">
    <source>
        <dbReference type="EMBL" id="MBV6322432.1"/>
    </source>
</evidence>
<dbReference type="InterPro" id="IPR011663">
    <property type="entry name" value="UTRA"/>
</dbReference>
<dbReference type="AlphaFoldDB" id="A0AA41H5Z1"/>
<dbReference type="Pfam" id="PF07702">
    <property type="entry name" value="UTRA"/>
    <property type="match status" value="1"/>
</dbReference>
<accession>A0AA41H5Z1</accession>
<evidence type="ECO:0000313" key="4">
    <source>
        <dbReference type="Proteomes" id="UP001155901"/>
    </source>
</evidence>
<gene>
    <name evidence="2" type="ORF">KVP70_15905</name>
    <name evidence="3" type="ORF">L1274_004370</name>
</gene>
<dbReference type="PANTHER" id="PTHR44846:SF1">
    <property type="entry name" value="MANNOSYL-D-GLYCERATE TRANSPORT_METABOLISM SYSTEM REPRESSOR MNGR-RELATED"/>
    <property type="match status" value="1"/>
</dbReference>
<sequence length="145" mass="16008">MKTSCAPNSAFSRITVHRALSDLEALDLLEKRQGSGTFVSPRLPPARAPATLGFIGQQQQVSSETTVTVLSFEAEVTVPPDIGHQLELRPEATALHVMRLRRQSDMPVMVTDAWIPSHLGVAITKKQLQHQALFELLIEQGVRFD</sequence>
<proteinExistence type="predicted"/>
<name>A0AA41H5Z1_9BURK</name>
<dbReference type="EMBL" id="JALJZU010000009">
    <property type="protein sequence ID" value="MCP2010628.1"/>
    <property type="molecule type" value="Genomic_DNA"/>
</dbReference>
<keyword evidence="5" id="KW-1185">Reference proteome</keyword>
<dbReference type="RefSeq" id="WP_217943456.1">
    <property type="nucleotide sequence ID" value="NZ_JAHTGR010000008.1"/>
</dbReference>
<dbReference type="EMBL" id="JAHTGR010000008">
    <property type="protein sequence ID" value="MBV6322432.1"/>
    <property type="molecule type" value="Genomic_DNA"/>
</dbReference>
<evidence type="ECO:0000259" key="1">
    <source>
        <dbReference type="Pfam" id="PF07702"/>
    </source>
</evidence>
<evidence type="ECO:0000313" key="3">
    <source>
        <dbReference type="EMBL" id="MCP2010628.1"/>
    </source>
</evidence>
<protein>
    <submittedName>
        <fullName evidence="2 3">GntR family transcriptional regulator</fullName>
    </submittedName>
</protein>
<organism evidence="2 4">
    <name type="scientific">Duganella violaceipulchra</name>
    <dbReference type="NCBI Taxonomy" id="2849652"/>
    <lineage>
        <taxon>Bacteria</taxon>
        <taxon>Pseudomonadati</taxon>
        <taxon>Pseudomonadota</taxon>
        <taxon>Betaproteobacteria</taxon>
        <taxon>Burkholderiales</taxon>
        <taxon>Oxalobacteraceae</taxon>
        <taxon>Telluria group</taxon>
        <taxon>Duganella</taxon>
    </lineage>
</organism>
<reference evidence="2" key="1">
    <citation type="submission" date="2021-07" db="EMBL/GenBank/DDBJ databases">
        <title>Characterization of violacein-producing bacteria and related species.</title>
        <authorList>
            <person name="Wilson H.S."/>
            <person name="De Leon M.E."/>
        </authorList>
    </citation>
    <scope>NUCLEOTIDE SEQUENCE</scope>
    <source>
        <strain evidence="2">HSC-15S17</strain>
    </source>
</reference>
<dbReference type="GO" id="GO:0003677">
    <property type="term" value="F:DNA binding"/>
    <property type="evidence" value="ECO:0007669"/>
    <property type="project" value="UniProtKB-KW"/>
</dbReference>
<dbReference type="Proteomes" id="UP001162889">
    <property type="component" value="Unassembled WGS sequence"/>
</dbReference>
<comment type="caution">
    <text evidence="2">The sequence shown here is derived from an EMBL/GenBank/DDBJ whole genome shotgun (WGS) entry which is preliminary data.</text>
</comment>